<protein>
    <submittedName>
        <fullName evidence="3">Uncharacterized protein</fullName>
    </submittedName>
</protein>
<keyword evidence="2" id="KW-0812">Transmembrane</keyword>
<dbReference type="Proteomes" id="UP000256964">
    <property type="component" value="Unassembled WGS sequence"/>
</dbReference>
<evidence type="ECO:0000313" key="3">
    <source>
        <dbReference type="EMBL" id="RDX43471.1"/>
    </source>
</evidence>
<dbReference type="OrthoDB" id="2923771at2759"/>
<evidence type="ECO:0000256" key="1">
    <source>
        <dbReference type="SAM" id="MobiDB-lite"/>
    </source>
</evidence>
<dbReference type="AlphaFoldDB" id="A0A371CT78"/>
<keyword evidence="2" id="KW-0472">Membrane</keyword>
<gene>
    <name evidence="3" type="ORF">OH76DRAFT_1200796</name>
</gene>
<keyword evidence="2" id="KW-1133">Transmembrane helix</keyword>
<feature type="region of interest" description="Disordered" evidence="1">
    <location>
        <begin position="85"/>
        <end position="111"/>
    </location>
</feature>
<feature type="transmembrane region" description="Helical" evidence="2">
    <location>
        <begin position="47"/>
        <end position="69"/>
    </location>
</feature>
<dbReference type="EMBL" id="KZ857464">
    <property type="protein sequence ID" value="RDX43471.1"/>
    <property type="molecule type" value="Genomic_DNA"/>
</dbReference>
<accession>A0A371CT78</accession>
<sequence>MVWVALRMAAARVGSSRSRTSSSSLNCARLCLGTGVSDVGLLFMDLFGYYVNILAVVFSAMSMFLEIIGSRHRRQLSRRHADVEDVSLDQHSRSPRQVSSEKHNGSLTSGSCSCRDRLCGHRVCRAFRRREALRRYVAVPDGFDTLYG</sequence>
<evidence type="ECO:0000256" key="2">
    <source>
        <dbReference type="SAM" id="Phobius"/>
    </source>
</evidence>
<proteinExistence type="predicted"/>
<reference evidence="3 4" key="1">
    <citation type="journal article" date="2018" name="Biotechnol. Biofuels">
        <title>Integrative visual omics of the white-rot fungus Polyporus brumalis exposes the biotechnological potential of its oxidative enzymes for delignifying raw plant biomass.</title>
        <authorList>
            <person name="Miyauchi S."/>
            <person name="Rancon A."/>
            <person name="Drula E."/>
            <person name="Hage H."/>
            <person name="Chaduli D."/>
            <person name="Favel A."/>
            <person name="Grisel S."/>
            <person name="Henrissat B."/>
            <person name="Herpoel-Gimbert I."/>
            <person name="Ruiz-Duenas F.J."/>
            <person name="Chevret D."/>
            <person name="Hainaut M."/>
            <person name="Lin J."/>
            <person name="Wang M."/>
            <person name="Pangilinan J."/>
            <person name="Lipzen A."/>
            <person name="Lesage-Meessen L."/>
            <person name="Navarro D."/>
            <person name="Riley R."/>
            <person name="Grigoriev I.V."/>
            <person name="Zhou S."/>
            <person name="Raouche S."/>
            <person name="Rosso M.N."/>
        </authorList>
    </citation>
    <scope>NUCLEOTIDE SEQUENCE [LARGE SCALE GENOMIC DNA]</scope>
    <source>
        <strain evidence="3 4">BRFM 1820</strain>
    </source>
</reference>
<evidence type="ECO:0000313" key="4">
    <source>
        <dbReference type="Proteomes" id="UP000256964"/>
    </source>
</evidence>
<organism evidence="3 4">
    <name type="scientific">Lentinus brumalis</name>
    <dbReference type="NCBI Taxonomy" id="2498619"/>
    <lineage>
        <taxon>Eukaryota</taxon>
        <taxon>Fungi</taxon>
        <taxon>Dikarya</taxon>
        <taxon>Basidiomycota</taxon>
        <taxon>Agaricomycotina</taxon>
        <taxon>Agaricomycetes</taxon>
        <taxon>Polyporales</taxon>
        <taxon>Polyporaceae</taxon>
        <taxon>Lentinus</taxon>
    </lineage>
</organism>
<name>A0A371CT78_9APHY</name>
<keyword evidence="4" id="KW-1185">Reference proteome</keyword>